<keyword evidence="1" id="KW-0238">DNA-binding</keyword>
<name>A0A7Z7AWS3_9EURY</name>
<proteinExistence type="predicted"/>
<dbReference type="PANTHER" id="PTHR13356">
    <property type="entry name" value="OB FOLD NUCLEIC ACID BINDING PROTEIN-RELATED"/>
    <property type="match status" value="1"/>
</dbReference>
<dbReference type="GO" id="GO:0010212">
    <property type="term" value="P:response to ionizing radiation"/>
    <property type="evidence" value="ECO:0007669"/>
    <property type="project" value="TreeGrafter"/>
</dbReference>
<accession>A0A7Z7AWS3</accession>
<protein>
    <submittedName>
        <fullName evidence="2">Replication factor A1</fullName>
    </submittedName>
</protein>
<dbReference type="EMBL" id="FNCA01000003">
    <property type="protein sequence ID" value="SDF67705.1"/>
    <property type="molecule type" value="Genomic_DNA"/>
</dbReference>
<dbReference type="CDD" id="cd04491">
    <property type="entry name" value="SoSSB_OBF"/>
    <property type="match status" value="2"/>
</dbReference>
<sequence length="435" mass="48036">MDEKIAPHIDELTMALGNISREEISRELGKLLKYRVPLDEAKRMIKSKYLSVSSNTVSVKDLSPGLNGIEISGRIIDIVEKNVSIQGEQKIIFSGTLGDGTGICSFTCWDDMSLKPGDAIHIKNAYTRLWNNRPELYFGKRSTITYLQNDEFPESEEISHSNLKKLGEIVPADVLASSVVLIVEMYHRDIMLKGEEVTVVEGVLADETGKLPFTSWVPLGGPDIGDYIRFEGASVRIFRGLPSINFTEATSIEKILDTSELPFTMESVSLASSSIAIEKLLEKEGMFDVTVSGNIISIRSGSGLIERCPQCNRVTQKSSCRSHGEVECLTDMRIKAILDDGTGAVHLMLNRELSEAVYGKSMHDAEKLAQSSLSSEAVFEDMKKVLNGKYLAARGNSSRNEFGVSLVARSVWVPENNVEKRIEELLERMGAGCDE</sequence>
<evidence type="ECO:0000313" key="2">
    <source>
        <dbReference type="EMBL" id="SDF67705.1"/>
    </source>
</evidence>
<dbReference type="GO" id="GO:0003677">
    <property type="term" value="F:DNA binding"/>
    <property type="evidence" value="ECO:0007669"/>
    <property type="project" value="UniProtKB-KW"/>
</dbReference>
<comment type="caution">
    <text evidence="2">The sequence shown here is derived from an EMBL/GenBank/DDBJ whole genome shotgun (WGS) entry which is preliminary data.</text>
</comment>
<dbReference type="OrthoDB" id="335252at2157"/>
<dbReference type="GO" id="GO:0000724">
    <property type="term" value="P:double-strand break repair via homologous recombination"/>
    <property type="evidence" value="ECO:0007669"/>
    <property type="project" value="TreeGrafter"/>
</dbReference>
<dbReference type="SUPFAM" id="SSF50249">
    <property type="entry name" value="Nucleic acid-binding proteins"/>
    <property type="match status" value="3"/>
</dbReference>
<dbReference type="AlphaFoldDB" id="A0A7Z7AWS3"/>
<dbReference type="InterPro" id="IPR051231">
    <property type="entry name" value="SOSS-B"/>
</dbReference>
<dbReference type="InterPro" id="IPR012340">
    <property type="entry name" value="NA-bd_OB-fold"/>
</dbReference>
<dbReference type="NCBIfam" id="NF005554">
    <property type="entry name" value="PRK07218.1"/>
    <property type="match status" value="1"/>
</dbReference>
<gene>
    <name evidence="2" type="ORF">SAMN04488589_1094</name>
</gene>
<dbReference type="Gene3D" id="2.40.50.140">
    <property type="entry name" value="Nucleic acid-binding proteins"/>
    <property type="match status" value="3"/>
</dbReference>
<evidence type="ECO:0000256" key="1">
    <source>
        <dbReference type="ARBA" id="ARBA00023125"/>
    </source>
</evidence>
<dbReference type="RefSeq" id="WP_091709403.1">
    <property type="nucleotide sequence ID" value="NZ_FNCA01000003.1"/>
</dbReference>
<dbReference type="Proteomes" id="UP000199259">
    <property type="component" value="Unassembled WGS sequence"/>
</dbReference>
<keyword evidence="3" id="KW-1185">Reference proteome</keyword>
<reference evidence="2 3" key="1">
    <citation type="submission" date="2016-10" db="EMBL/GenBank/DDBJ databases">
        <authorList>
            <person name="Varghese N."/>
            <person name="Submissions S."/>
        </authorList>
    </citation>
    <scope>NUCLEOTIDE SEQUENCE [LARGE SCALE GENOMIC DNA]</scope>
    <source>
        <strain evidence="2 3">PL 12/M</strain>
    </source>
</reference>
<evidence type="ECO:0000313" key="3">
    <source>
        <dbReference type="Proteomes" id="UP000199259"/>
    </source>
</evidence>
<dbReference type="PANTHER" id="PTHR13356:SF0">
    <property type="entry name" value="SOSS COMPLEX SUBUNIT B HOMOLOG"/>
    <property type="match status" value="1"/>
</dbReference>
<organism evidence="2 3">
    <name type="scientific">Methanolobus vulcani</name>
    <dbReference type="NCBI Taxonomy" id="38026"/>
    <lineage>
        <taxon>Archaea</taxon>
        <taxon>Methanobacteriati</taxon>
        <taxon>Methanobacteriota</taxon>
        <taxon>Stenosarchaea group</taxon>
        <taxon>Methanomicrobia</taxon>
        <taxon>Methanosarcinales</taxon>
        <taxon>Methanosarcinaceae</taxon>
        <taxon>Methanolobus</taxon>
    </lineage>
</organism>